<dbReference type="AlphaFoldDB" id="A0A0L7LR15"/>
<organism evidence="1 2">
    <name type="scientific">Operophtera brumata</name>
    <name type="common">Winter moth</name>
    <name type="synonym">Phalaena brumata</name>
    <dbReference type="NCBI Taxonomy" id="104452"/>
    <lineage>
        <taxon>Eukaryota</taxon>
        <taxon>Metazoa</taxon>
        <taxon>Ecdysozoa</taxon>
        <taxon>Arthropoda</taxon>
        <taxon>Hexapoda</taxon>
        <taxon>Insecta</taxon>
        <taxon>Pterygota</taxon>
        <taxon>Neoptera</taxon>
        <taxon>Endopterygota</taxon>
        <taxon>Lepidoptera</taxon>
        <taxon>Glossata</taxon>
        <taxon>Ditrysia</taxon>
        <taxon>Geometroidea</taxon>
        <taxon>Geometridae</taxon>
        <taxon>Larentiinae</taxon>
        <taxon>Operophtera</taxon>
    </lineage>
</organism>
<keyword evidence="2" id="KW-1185">Reference proteome</keyword>
<feature type="non-terminal residue" evidence="1">
    <location>
        <position position="109"/>
    </location>
</feature>
<protein>
    <submittedName>
        <fullName evidence="1">Putative extracellular region</fullName>
    </submittedName>
</protein>
<sequence length="109" mass="12290">NDLHFYDGSSIADVIAGDIFFEIIDPPELQECSFVFKAHKAQQAGARAIIITEMELDVNIPAGFLLGRSGYNILRTLRLLTKSYAVVNLPVNMTHVQMKEMKQPPWIAW</sequence>
<proteinExistence type="predicted"/>
<comment type="caution">
    <text evidence="1">The sequence shown here is derived from an EMBL/GenBank/DDBJ whole genome shotgun (WGS) entry which is preliminary data.</text>
</comment>
<name>A0A0L7LR15_OPEBR</name>
<reference evidence="1 2" key="1">
    <citation type="journal article" date="2015" name="Genome Biol. Evol.">
        <title>The genome of winter moth (Operophtera brumata) provides a genomic perspective on sexual dimorphism and phenology.</title>
        <authorList>
            <person name="Derks M.F."/>
            <person name="Smit S."/>
            <person name="Salis L."/>
            <person name="Schijlen E."/>
            <person name="Bossers A."/>
            <person name="Mateman C."/>
            <person name="Pijl A.S."/>
            <person name="de Ridder D."/>
            <person name="Groenen M.A."/>
            <person name="Visser M.E."/>
            <person name="Megens H.J."/>
        </authorList>
    </citation>
    <scope>NUCLEOTIDE SEQUENCE [LARGE SCALE GENOMIC DNA]</scope>
    <source>
        <strain evidence="1">WM2013NL</strain>
        <tissue evidence="1">Head and thorax</tissue>
    </source>
</reference>
<feature type="non-terminal residue" evidence="1">
    <location>
        <position position="1"/>
    </location>
</feature>
<dbReference type="EMBL" id="JTDY01000290">
    <property type="protein sequence ID" value="KOB77875.1"/>
    <property type="molecule type" value="Genomic_DNA"/>
</dbReference>
<dbReference type="Proteomes" id="UP000037510">
    <property type="component" value="Unassembled WGS sequence"/>
</dbReference>
<dbReference type="Gene3D" id="3.50.30.30">
    <property type="match status" value="1"/>
</dbReference>
<evidence type="ECO:0000313" key="2">
    <source>
        <dbReference type="Proteomes" id="UP000037510"/>
    </source>
</evidence>
<accession>A0A0L7LR15</accession>
<gene>
    <name evidence="1" type="ORF">OBRU01_01893</name>
</gene>
<evidence type="ECO:0000313" key="1">
    <source>
        <dbReference type="EMBL" id="KOB77875.1"/>
    </source>
</evidence>